<sequence length="415" mass="47837">MKKNIWILNHYATDMYYNEGGRHYSFASNLKSKDYNPVIFCANTRHNNNDYVDTGESLYVTEHSNGIPFNFVKTRPYEDNGIQRIKNMLSFYKNVKKAAKQYSKVNSKPDIIIASSVHPLALIAGVKLAKYYNIPCITEVRDLWPESLVAYGVIKPNNILTKLLYKGEKWIYKKSNRIIMTWPGGGKYIEDKGWSNDINLNNVHHISNGVELETFDYNCENYEYIDSDLDNRNQKNIVYTGSIRKVNNINNLLDVAKLIKHEGKNDIRFLIFGNGNELENLIDRCNREGINNVIFKGRVDKKFIPSILTKSTINILHNSSTSLDKYGQSQNKLFEYLAAGNPIVQTYTTGFSVYQKYNCGLSSSNQHPSDIAQNILYLIENREKRQFLGENARKASYDFDYKELTNKLIELIEST</sequence>
<dbReference type="EMBL" id="JBHUMZ010000021">
    <property type="protein sequence ID" value="MFD2639173.1"/>
    <property type="molecule type" value="Genomic_DNA"/>
</dbReference>
<evidence type="ECO:0000313" key="3">
    <source>
        <dbReference type="EMBL" id="MFD2639173.1"/>
    </source>
</evidence>
<evidence type="ECO:0000259" key="2">
    <source>
        <dbReference type="Pfam" id="PF13439"/>
    </source>
</evidence>
<accession>A0ABW5QAY8</accession>
<protein>
    <submittedName>
        <fullName evidence="3">Glycosyltransferase family 4 protein</fullName>
    </submittedName>
</protein>
<evidence type="ECO:0000313" key="4">
    <source>
        <dbReference type="Proteomes" id="UP001597452"/>
    </source>
</evidence>
<dbReference type="PANTHER" id="PTHR45947">
    <property type="entry name" value="SULFOQUINOVOSYL TRANSFERASE SQD2"/>
    <property type="match status" value="1"/>
</dbReference>
<dbReference type="CDD" id="cd03794">
    <property type="entry name" value="GT4_WbuB-like"/>
    <property type="match status" value="1"/>
</dbReference>
<dbReference type="Gene3D" id="3.40.50.2000">
    <property type="entry name" value="Glycogen Phosphorylase B"/>
    <property type="match status" value="2"/>
</dbReference>
<dbReference type="InterPro" id="IPR050194">
    <property type="entry name" value="Glycosyltransferase_grp1"/>
</dbReference>
<gene>
    <name evidence="3" type="ORF">ACFSW4_09880</name>
</gene>
<name>A0ABW5QAY8_9BACI</name>
<dbReference type="InterPro" id="IPR028098">
    <property type="entry name" value="Glyco_trans_4-like_N"/>
</dbReference>
<dbReference type="PANTHER" id="PTHR45947:SF3">
    <property type="entry name" value="SULFOQUINOVOSYL TRANSFERASE SQD2"/>
    <property type="match status" value="1"/>
</dbReference>
<dbReference type="Pfam" id="PF13439">
    <property type="entry name" value="Glyco_transf_4"/>
    <property type="match status" value="1"/>
</dbReference>
<evidence type="ECO:0000259" key="1">
    <source>
        <dbReference type="Pfam" id="PF00534"/>
    </source>
</evidence>
<dbReference type="Pfam" id="PF00534">
    <property type="entry name" value="Glycos_transf_1"/>
    <property type="match status" value="1"/>
</dbReference>
<comment type="caution">
    <text evidence="3">The sequence shown here is derived from an EMBL/GenBank/DDBJ whole genome shotgun (WGS) entry which is preliminary data.</text>
</comment>
<dbReference type="InterPro" id="IPR001296">
    <property type="entry name" value="Glyco_trans_1"/>
</dbReference>
<feature type="domain" description="Glycosyl transferase family 1" evidence="1">
    <location>
        <begin position="231"/>
        <end position="394"/>
    </location>
</feature>
<organism evidence="3 4">
    <name type="scientific">Piscibacillus salipiscarius</name>
    <dbReference type="NCBI Taxonomy" id="299480"/>
    <lineage>
        <taxon>Bacteria</taxon>
        <taxon>Bacillati</taxon>
        <taxon>Bacillota</taxon>
        <taxon>Bacilli</taxon>
        <taxon>Bacillales</taxon>
        <taxon>Bacillaceae</taxon>
        <taxon>Piscibacillus</taxon>
    </lineage>
</organism>
<reference evidence="4" key="1">
    <citation type="journal article" date="2019" name="Int. J. Syst. Evol. Microbiol.">
        <title>The Global Catalogue of Microorganisms (GCM) 10K type strain sequencing project: providing services to taxonomists for standard genome sequencing and annotation.</title>
        <authorList>
            <consortium name="The Broad Institute Genomics Platform"/>
            <consortium name="The Broad Institute Genome Sequencing Center for Infectious Disease"/>
            <person name="Wu L."/>
            <person name="Ma J."/>
        </authorList>
    </citation>
    <scope>NUCLEOTIDE SEQUENCE [LARGE SCALE GENOMIC DNA]</scope>
    <source>
        <strain evidence="4">TISTR 1571</strain>
    </source>
</reference>
<dbReference type="RefSeq" id="WP_377328986.1">
    <property type="nucleotide sequence ID" value="NZ_JBHUMZ010000021.1"/>
</dbReference>
<dbReference type="Proteomes" id="UP001597452">
    <property type="component" value="Unassembled WGS sequence"/>
</dbReference>
<dbReference type="SUPFAM" id="SSF53756">
    <property type="entry name" value="UDP-Glycosyltransferase/glycogen phosphorylase"/>
    <property type="match status" value="1"/>
</dbReference>
<keyword evidence="4" id="KW-1185">Reference proteome</keyword>
<proteinExistence type="predicted"/>
<feature type="domain" description="Glycosyltransferase subfamily 4-like N-terminal" evidence="2">
    <location>
        <begin position="25"/>
        <end position="213"/>
    </location>
</feature>